<dbReference type="EMBL" id="MFJD01000001">
    <property type="protein sequence ID" value="OGG04840.1"/>
    <property type="molecule type" value="Genomic_DNA"/>
</dbReference>
<organism evidence="2 3">
    <name type="scientific">Candidatus Gottesmanbacteria bacterium RBG_16_52_11</name>
    <dbReference type="NCBI Taxonomy" id="1798374"/>
    <lineage>
        <taxon>Bacteria</taxon>
        <taxon>Candidatus Gottesmaniibacteriota</taxon>
    </lineage>
</organism>
<name>A0A1F5YXA9_9BACT</name>
<dbReference type="InterPro" id="IPR023210">
    <property type="entry name" value="NADP_OxRdtase_dom"/>
</dbReference>
<dbReference type="Gene3D" id="3.20.20.100">
    <property type="entry name" value="NADP-dependent oxidoreductase domain"/>
    <property type="match status" value="1"/>
</dbReference>
<accession>A0A1F5YXA9</accession>
<dbReference type="InterPro" id="IPR020471">
    <property type="entry name" value="AKR"/>
</dbReference>
<evidence type="ECO:0000259" key="1">
    <source>
        <dbReference type="Pfam" id="PF00248"/>
    </source>
</evidence>
<proteinExistence type="predicted"/>
<comment type="caution">
    <text evidence="2">The sequence shown here is derived from an EMBL/GenBank/DDBJ whole genome shotgun (WGS) entry which is preliminary data.</text>
</comment>
<reference evidence="2 3" key="1">
    <citation type="journal article" date="2016" name="Nat. Commun.">
        <title>Thousands of microbial genomes shed light on interconnected biogeochemical processes in an aquifer system.</title>
        <authorList>
            <person name="Anantharaman K."/>
            <person name="Brown C.T."/>
            <person name="Hug L.A."/>
            <person name="Sharon I."/>
            <person name="Castelle C.J."/>
            <person name="Probst A.J."/>
            <person name="Thomas B.C."/>
            <person name="Singh A."/>
            <person name="Wilkins M.J."/>
            <person name="Karaoz U."/>
            <person name="Brodie E.L."/>
            <person name="Williams K.H."/>
            <person name="Hubbard S.S."/>
            <person name="Banfield J.F."/>
        </authorList>
    </citation>
    <scope>NUCLEOTIDE SEQUENCE [LARGE SCALE GENOMIC DNA]</scope>
</reference>
<dbReference type="InterPro" id="IPR018170">
    <property type="entry name" value="Aldo/ket_reductase_CS"/>
</dbReference>
<sequence length="154" mass="17230">MQTDYIDLLLVHWPDDRPVPQVLKDFELLKKAGITRHIGVSNFSIRQMREALASGIVVYNHQFHIYPGSVNRELITYCQDNHVSVTAYSPLDEGRVVNDRKLSEAARQQGITPARAALKQLLALGLIVIPKASKREHLEENFAALSGGDRDGQS</sequence>
<dbReference type="InterPro" id="IPR036812">
    <property type="entry name" value="NAD(P)_OxRdtase_dom_sf"/>
</dbReference>
<dbReference type="PANTHER" id="PTHR43638">
    <property type="entry name" value="OXIDOREDUCTASE, ALDO/KETO REDUCTASE FAMILY PROTEIN"/>
    <property type="match status" value="1"/>
</dbReference>
<protein>
    <recommendedName>
        <fullName evidence="1">NADP-dependent oxidoreductase domain-containing protein</fullName>
    </recommendedName>
</protein>
<dbReference type="AlphaFoldDB" id="A0A1F5YXA9"/>
<evidence type="ECO:0000313" key="2">
    <source>
        <dbReference type="EMBL" id="OGG04840.1"/>
    </source>
</evidence>
<dbReference type="PROSITE" id="PS00062">
    <property type="entry name" value="ALDOKETO_REDUCTASE_2"/>
    <property type="match status" value="1"/>
</dbReference>
<feature type="domain" description="NADP-dependent oxidoreductase" evidence="1">
    <location>
        <begin position="1"/>
        <end position="145"/>
    </location>
</feature>
<dbReference type="SUPFAM" id="SSF51430">
    <property type="entry name" value="NAD(P)-linked oxidoreductase"/>
    <property type="match status" value="1"/>
</dbReference>
<evidence type="ECO:0000313" key="3">
    <source>
        <dbReference type="Proteomes" id="UP000178448"/>
    </source>
</evidence>
<dbReference type="GO" id="GO:0016491">
    <property type="term" value="F:oxidoreductase activity"/>
    <property type="evidence" value="ECO:0007669"/>
    <property type="project" value="InterPro"/>
</dbReference>
<gene>
    <name evidence="2" type="ORF">A2Z33_06050</name>
</gene>
<dbReference type="Pfam" id="PF00248">
    <property type="entry name" value="Aldo_ket_red"/>
    <property type="match status" value="1"/>
</dbReference>
<dbReference type="Proteomes" id="UP000178448">
    <property type="component" value="Unassembled WGS sequence"/>
</dbReference>
<dbReference type="STRING" id="1798374.A2Z33_06050"/>
<dbReference type="PRINTS" id="PR00069">
    <property type="entry name" value="ALDKETRDTASE"/>
</dbReference>
<dbReference type="PANTHER" id="PTHR43638:SF3">
    <property type="entry name" value="ALDEHYDE REDUCTASE"/>
    <property type="match status" value="1"/>
</dbReference>